<evidence type="ECO:0000259" key="2">
    <source>
        <dbReference type="Pfam" id="PF22599"/>
    </source>
</evidence>
<dbReference type="AlphaFoldDB" id="A0A344LGW2"/>
<accession>A0A344LGW2</accession>
<proteinExistence type="predicted"/>
<dbReference type="Pfam" id="PF22599">
    <property type="entry name" value="SecDF_P1_head"/>
    <property type="match status" value="1"/>
</dbReference>
<protein>
    <recommendedName>
        <fullName evidence="2">SecDF P1 head subdomain domain-containing protein</fullName>
    </recommendedName>
</protein>
<name>A0A344LGW2_9PSEU</name>
<keyword evidence="4" id="KW-1185">Reference proteome</keyword>
<dbReference type="OrthoDB" id="5240379at2"/>
<sequence length="155" mass="16069">MKFRLWPLLLLAFLLAACSDEVAGEAAPAPVFNAGSPVELRVVTPGGGTTLTDKQGTTYEVGPVVLVLDRFTKVEAVYRPEASGFVVGLALPEDLAAKFGKLTEENVGNQVAMVTNGQVLSAPSIQAPIAGGQIEITGNFSRDEAEALAASIGGR</sequence>
<reference evidence="3 4" key="1">
    <citation type="submission" date="2016-04" db="EMBL/GenBank/DDBJ databases">
        <title>Complete genome sequence and analysis of deep-sea sediment isolate, Amycolatopsis sp. WP1.</title>
        <authorList>
            <person name="Wang H."/>
            <person name="Chen S."/>
            <person name="Wu Q."/>
        </authorList>
    </citation>
    <scope>NUCLEOTIDE SEQUENCE [LARGE SCALE GENOMIC DNA]</scope>
    <source>
        <strain evidence="3 4">WP1</strain>
    </source>
</reference>
<dbReference type="EMBL" id="CP015163">
    <property type="protein sequence ID" value="AXB47286.1"/>
    <property type="molecule type" value="Genomic_DNA"/>
</dbReference>
<feature type="signal peptide" evidence="1">
    <location>
        <begin position="1"/>
        <end position="23"/>
    </location>
</feature>
<keyword evidence="1" id="KW-0732">Signal</keyword>
<evidence type="ECO:0000313" key="3">
    <source>
        <dbReference type="EMBL" id="AXB47286.1"/>
    </source>
</evidence>
<evidence type="ECO:0000313" key="4">
    <source>
        <dbReference type="Proteomes" id="UP000250434"/>
    </source>
</evidence>
<feature type="chain" id="PRO_5038472957" description="SecDF P1 head subdomain domain-containing protein" evidence="1">
    <location>
        <begin position="24"/>
        <end position="155"/>
    </location>
</feature>
<dbReference type="InterPro" id="IPR054384">
    <property type="entry name" value="SecDF_P1_head"/>
</dbReference>
<gene>
    <name evidence="3" type="ORF">A4R43_36565</name>
</gene>
<dbReference type="Proteomes" id="UP000250434">
    <property type="component" value="Chromosome"/>
</dbReference>
<dbReference type="PROSITE" id="PS51257">
    <property type="entry name" value="PROKAR_LIPOPROTEIN"/>
    <property type="match status" value="1"/>
</dbReference>
<dbReference type="Gene3D" id="3.30.1360.200">
    <property type="match status" value="1"/>
</dbReference>
<organism evidence="3 4">
    <name type="scientific">Amycolatopsis albispora</name>
    <dbReference type="NCBI Taxonomy" id="1804986"/>
    <lineage>
        <taxon>Bacteria</taxon>
        <taxon>Bacillati</taxon>
        <taxon>Actinomycetota</taxon>
        <taxon>Actinomycetes</taxon>
        <taxon>Pseudonocardiales</taxon>
        <taxon>Pseudonocardiaceae</taxon>
        <taxon>Amycolatopsis</taxon>
    </lineage>
</organism>
<feature type="domain" description="SecDF P1 head subdomain" evidence="2">
    <location>
        <begin position="55"/>
        <end position="152"/>
    </location>
</feature>
<evidence type="ECO:0000256" key="1">
    <source>
        <dbReference type="SAM" id="SignalP"/>
    </source>
</evidence>
<dbReference type="KEGG" id="aab:A4R43_36565"/>